<name>A0ABR4HXX5_9EURO</name>
<keyword evidence="4" id="KW-1185">Reference proteome</keyword>
<keyword evidence="1" id="KW-0812">Transmembrane</keyword>
<protein>
    <recommendedName>
        <fullName evidence="2">NB-ARC domain-containing protein</fullName>
    </recommendedName>
</protein>
<dbReference type="PANTHER" id="PTHR35205">
    <property type="entry name" value="NB-ARC AND TPR DOMAIN PROTEIN"/>
    <property type="match status" value="1"/>
</dbReference>
<dbReference type="EMBL" id="JBFXLT010000010">
    <property type="protein sequence ID" value="KAL2819508.1"/>
    <property type="molecule type" value="Genomic_DNA"/>
</dbReference>
<dbReference type="InterPro" id="IPR011990">
    <property type="entry name" value="TPR-like_helical_dom_sf"/>
</dbReference>
<dbReference type="Gene3D" id="1.25.40.10">
    <property type="entry name" value="Tetratricopeptide repeat domain"/>
    <property type="match status" value="1"/>
</dbReference>
<comment type="caution">
    <text evidence="3">The sequence shown here is derived from an EMBL/GenBank/DDBJ whole genome shotgun (WGS) entry which is preliminary data.</text>
</comment>
<keyword evidence="1" id="KW-1133">Transmembrane helix</keyword>
<gene>
    <name evidence="3" type="ORF">BJX63DRAFT_11883</name>
</gene>
<evidence type="ECO:0000313" key="3">
    <source>
        <dbReference type="EMBL" id="KAL2819508.1"/>
    </source>
</evidence>
<organism evidence="3 4">
    <name type="scientific">Aspergillus granulosus</name>
    <dbReference type="NCBI Taxonomy" id="176169"/>
    <lineage>
        <taxon>Eukaryota</taxon>
        <taxon>Fungi</taxon>
        <taxon>Dikarya</taxon>
        <taxon>Ascomycota</taxon>
        <taxon>Pezizomycotina</taxon>
        <taxon>Eurotiomycetes</taxon>
        <taxon>Eurotiomycetidae</taxon>
        <taxon>Eurotiales</taxon>
        <taxon>Aspergillaceae</taxon>
        <taxon>Aspergillus</taxon>
        <taxon>Aspergillus subgen. Nidulantes</taxon>
    </lineage>
</organism>
<feature type="transmembrane region" description="Helical" evidence="1">
    <location>
        <begin position="6"/>
        <end position="27"/>
    </location>
</feature>
<evidence type="ECO:0000313" key="4">
    <source>
        <dbReference type="Proteomes" id="UP001610334"/>
    </source>
</evidence>
<dbReference type="InterPro" id="IPR027417">
    <property type="entry name" value="P-loop_NTPase"/>
</dbReference>
<proteinExistence type="predicted"/>
<dbReference type="Pfam" id="PF00931">
    <property type="entry name" value="NB-ARC"/>
    <property type="match status" value="1"/>
</dbReference>
<dbReference type="Proteomes" id="UP001610334">
    <property type="component" value="Unassembled WGS sequence"/>
</dbReference>
<dbReference type="SUPFAM" id="SSF52540">
    <property type="entry name" value="P-loop containing nucleoside triphosphate hydrolases"/>
    <property type="match status" value="1"/>
</dbReference>
<evidence type="ECO:0000256" key="1">
    <source>
        <dbReference type="SAM" id="Phobius"/>
    </source>
</evidence>
<dbReference type="Gene3D" id="3.40.50.300">
    <property type="entry name" value="P-loop containing nucleotide triphosphate hydrolases"/>
    <property type="match status" value="1"/>
</dbReference>
<sequence>MAISEWLNLLEAPFFTVFALVFALYILRASVQSSSRPRGPSILYGLKNRDDHFTARQSSLDQMHRHLVLGPKAHGVRSCTIVAIPGMGKTLLASEYAHQYEREYDCIFWLNAHTATQLAQEYSGLGRVVFPNTQLDFSDQTQTIEKVRQWFRTAHINSEQNPKGLRWLLIFDNVEDLETLRAFWPPGGEGSIILTTQKPEIADIAKLNMLSIKLEPLTPKEGSDLIWSFLASEDGHETLGWNVATLREEISQGVGGLPLALVYIACYIRSTETSLTTFTRVFEQRGARKIIWGENVASSQYGKALEAIFTLALQELEQKNPDAKRTLDILAFLDPSSVPRSLLFPLLDNDESGDDRELTMMEIERSLRRRQLVQKKQGEGDFFFSIHRSLQIDLLHRLDRDPELRQKRFEKTCDLIKQQLPKSSSLQIPNADDLAAFAHFVPHILRLHTVFYYASPQPIKGTLDFAILLKDIGTYLWDNMLVSEGIASLTTAAEVLESFDQPDVDEMKTDIWVILGILHSYNGISQREKEMALRRRALVFRERLYLGIPVGSLPEEKEIRLYNARADVAFGLLQEEDYVTAQEIMNTCLLQYQKWGTEEDKPFEYSKYYHIMAYVHLSDGYHQKAIQYQQRAMDLLGLATSPASFLRSQYKFMLASFYYFAGNVSEALKLHKEVLQDRLQRWGNSDRRTLHSSYMVAALHQVQGDHELARGMFFDILNEYEKAAWPEEFTARVKFRYSEVVLSQRHTENDKKQAEIYAQQAEQTVQKYLSKVPAWVVARAETDRATIYDHMVPFGSGRTTGKLQSLPTA</sequence>
<dbReference type="PANTHER" id="PTHR35205:SF1">
    <property type="entry name" value="ZU5 DOMAIN-CONTAINING PROTEIN"/>
    <property type="match status" value="1"/>
</dbReference>
<feature type="domain" description="NB-ARC" evidence="2">
    <location>
        <begin position="59"/>
        <end position="227"/>
    </location>
</feature>
<dbReference type="InterPro" id="IPR002182">
    <property type="entry name" value="NB-ARC"/>
</dbReference>
<reference evidence="3 4" key="1">
    <citation type="submission" date="2024-07" db="EMBL/GenBank/DDBJ databases">
        <title>Section-level genome sequencing and comparative genomics of Aspergillus sections Usti and Cavernicolus.</title>
        <authorList>
            <consortium name="Lawrence Berkeley National Laboratory"/>
            <person name="Nybo J.L."/>
            <person name="Vesth T.C."/>
            <person name="Theobald S."/>
            <person name="Frisvad J.C."/>
            <person name="Larsen T.O."/>
            <person name="Kjaerboelling I."/>
            <person name="Rothschild-Mancinelli K."/>
            <person name="Lyhne E.K."/>
            <person name="Kogle M.E."/>
            <person name="Barry K."/>
            <person name="Clum A."/>
            <person name="Na H."/>
            <person name="Ledsgaard L."/>
            <person name="Lin J."/>
            <person name="Lipzen A."/>
            <person name="Kuo A."/>
            <person name="Riley R."/>
            <person name="Mondo S."/>
            <person name="Labutti K."/>
            <person name="Haridas S."/>
            <person name="Pangalinan J."/>
            <person name="Salamov A.A."/>
            <person name="Simmons B.A."/>
            <person name="Magnuson J.K."/>
            <person name="Chen J."/>
            <person name="Drula E."/>
            <person name="Henrissat B."/>
            <person name="Wiebenga A."/>
            <person name="Lubbers R.J."/>
            <person name="Gomes A.C."/>
            <person name="Makela M.R."/>
            <person name="Stajich J."/>
            <person name="Grigoriev I.V."/>
            <person name="Mortensen U.H."/>
            <person name="De Vries R.P."/>
            <person name="Baker S.E."/>
            <person name="Andersen M.R."/>
        </authorList>
    </citation>
    <scope>NUCLEOTIDE SEQUENCE [LARGE SCALE GENOMIC DNA]</scope>
    <source>
        <strain evidence="3 4">CBS 588.65</strain>
    </source>
</reference>
<dbReference type="SUPFAM" id="SSF48452">
    <property type="entry name" value="TPR-like"/>
    <property type="match status" value="1"/>
</dbReference>
<accession>A0ABR4HXX5</accession>
<keyword evidence="1" id="KW-0472">Membrane</keyword>
<evidence type="ECO:0000259" key="2">
    <source>
        <dbReference type="Pfam" id="PF00931"/>
    </source>
</evidence>